<name>A0A238WLW7_9ACTN</name>
<evidence type="ECO:0000256" key="1">
    <source>
        <dbReference type="ARBA" id="ARBA00022801"/>
    </source>
</evidence>
<evidence type="ECO:0000256" key="2">
    <source>
        <dbReference type="SAM" id="MobiDB-lite"/>
    </source>
</evidence>
<evidence type="ECO:0000313" key="4">
    <source>
        <dbReference type="Proteomes" id="UP000198403"/>
    </source>
</evidence>
<feature type="region of interest" description="Disordered" evidence="2">
    <location>
        <begin position="116"/>
        <end position="161"/>
    </location>
</feature>
<dbReference type="SUPFAM" id="SSF63817">
    <property type="entry name" value="Sortase"/>
    <property type="match status" value="1"/>
</dbReference>
<dbReference type="InterPro" id="IPR042001">
    <property type="entry name" value="Sortase_F"/>
</dbReference>
<evidence type="ECO:0000313" key="3">
    <source>
        <dbReference type="EMBL" id="SNR47560.1"/>
    </source>
</evidence>
<dbReference type="AlphaFoldDB" id="A0A238WLW7"/>
<dbReference type="InterPro" id="IPR005754">
    <property type="entry name" value="Sortase"/>
</dbReference>
<dbReference type="InterPro" id="IPR023365">
    <property type="entry name" value="Sortase_dom-sf"/>
</dbReference>
<feature type="compositionally biased region" description="Low complexity" evidence="2">
    <location>
        <begin position="142"/>
        <end position="161"/>
    </location>
</feature>
<protein>
    <submittedName>
        <fullName evidence="3">Sortase (Surface protein transpeptidase)</fullName>
    </submittedName>
</protein>
<organism evidence="3 4">
    <name type="scientific">Blastococcus mobilis</name>
    <dbReference type="NCBI Taxonomy" id="1938746"/>
    <lineage>
        <taxon>Bacteria</taxon>
        <taxon>Bacillati</taxon>
        <taxon>Actinomycetota</taxon>
        <taxon>Actinomycetes</taxon>
        <taxon>Geodermatophilales</taxon>
        <taxon>Geodermatophilaceae</taxon>
        <taxon>Blastococcus</taxon>
    </lineage>
</organism>
<accession>A0A238WLW7</accession>
<feature type="compositionally biased region" description="Low complexity" evidence="2">
    <location>
        <begin position="219"/>
        <end position="232"/>
    </location>
</feature>
<keyword evidence="1" id="KW-0378">Hydrolase</keyword>
<feature type="compositionally biased region" description="Low complexity" evidence="2">
    <location>
        <begin position="119"/>
        <end position="132"/>
    </location>
</feature>
<dbReference type="RefSeq" id="WP_254920532.1">
    <property type="nucleotide sequence ID" value="NZ_FZNO01000008.1"/>
</dbReference>
<gene>
    <name evidence="3" type="ORF">SAMN06272737_108166</name>
</gene>
<dbReference type="CDD" id="cd05829">
    <property type="entry name" value="Sortase_F"/>
    <property type="match status" value="1"/>
</dbReference>
<dbReference type="EMBL" id="FZNO01000008">
    <property type="protein sequence ID" value="SNR47560.1"/>
    <property type="molecule type" value="Genomic_DNA"/>
</dbReference>
<dbReference type="Proteomes" id="UP000198403">
    <property type="component" value="Unassembled WGS sequence"/>
</dbReference>
<proteinExistence type="predicted"/>
<keyword evidence="4" id="KW-1185">Reference proteome</keyword>
<reference evidence="3 4" key="1">
    <citation type="submission" date="2017-06" db="EMBL/GenBank/DDBJ databases">
        <authorList>
            <person name="Kim H.J."/>
            <person name="Triplett B.A."/>
        </authorList>
    </citation>
    <scope>NUCLEOTIDE SEQUENCE [LARGE SCALE GENOMIC DNA]</scope>
    <source>
        <strain evidence="3 4">DSM 44272</strain>
    </source>
</reference>
<dbReference type="Pfam" id="PF04203">
    <property type="entry name" value="Sortase"/>
    <property type="match status" value="1"/>
</dbReference>
<feature type="region of interest" description="Disordered" evidence="2">
    <location>
        <begin position="202"/>
        <end position="235"/>
    </location>
</feature>
<dbReference type="GO" id="GO:0016787">
    <property type="term" value="F:hydrolase activity"/>
    <property type="evidence" value="ECO:0007669"/>
    <property type="project" value="UniProtKB-KW"/>
</dbReference>
<dbReference type="Gene3D" id="2.40.260.10">
    <property type="entry name" value="Sortase"/>
    <property type="match status" value="1"/>
</dbReference>
<sequence>MNDVSAVPASQARVTVRHTAAAPAVDVRAGGAVVVPGLENPGEASLTVPAGTVSADVVLAGTDTVAIGPADLTLAEGTTTVVYAWGSEGAGYELAVQTISGGHSRAVRRPWWQRRPDGRGLAADAGRGPVAGRPRRRRDGRAAPGPQPRLTRTSPTRTTVRPAVTTVVLGLALAVAAPTAWVLTRPEVTAGPSVEQVVGTSPASEAGRGIGTAAPDHPPAVTARPATPAAQEQPPPPVRLAIPALGVDSAVVPVGVEPDGQMTIPADVDRVGWYRFGPVPGVDGSAVIAGHVDDREQGPGAMAPLRDAAVGDEVVVTDAAGTQTRWRVVSRDLIRKQVLPLDQLFARDGPPRLTLITCGGPFLPEFGSYRDNVVVVAEPLP</sequence>